<organism evidence="13 14">
    <name type="scientific">Fusarium zealandicum</name>
    <dbReference type="NCBI Taxonomy" id="1053134"/>
    <lineage>
        <taxon>Eukaryota</taxon>
        <taxon>Fungi</taxon>
        <taxon>Dikarya</taxon>
        <taxon>Ascomycota</taxon>
        <taxon>Pezizomycotina</taxon>
        <taxon>Sordariomycetes</taxon>
        <taxon>Hypocreomycetidae</taxon>
        <taxon>Hypocreales</taxon>
        <taxon>Nectriaceae</taxon>
        <taxon>Fusarium</taxon>
        <taxon>Fusarium staphyleae species complex</taxon>
    </lineage>
</organism>
<dbReference type="PANTHER" id="PTHR10682:SF23">
    <property type="entry name" value="POLYNUCLEOTIDE ADENYLYLTRANSFERASE"/>
    <property type="match status" value="1"/>
</dbReference>
<evidence type="ECO:0000256" key="2">
    <source>
        <dbReference type="ARBA" id="ARBA00010912"/>
    </source>
</evidence>
<keyword evidence="7" id="KW-0067">ATP-binding</keyword>
<dbReference type="Pfam" id="PF13563">
    <property type="entry name" value="2_5_RNA_ligase2"/>
    <property type="match status" value="1"/>
</dbReference>
<evidence type="ECO:0000256" key="9">
    <source>
        <dbReference type="SAM" id="MobiDB-lite"/>
    </source>
</evidence>
<dbReference type="InterPro" id="IPR007012">
    <property type="entry name" value="PolA_pol_cen_dom"/>
</dbReference>
<comment type="similarity">
    <text evidence="2">Belongs to the poly(A) polymerase family.</text>
</comment>
<dbReference type="Gene3D" id="3.30.70.590">
    <property type="entry name" value="Poly(A) polymerase predicted RNA binding domain"/>
    <property type="match status" value="1"/>
</dbReference>
<evidence type="ECO:0000259" key="12">
    <source>
        <dbReference type="Pfam" id="PF04928"/>
    </source>
</evidence>
<dbReference type="GO" id="GO:0005524">
    <property type="term" value="F:ATP binding"/>
    <property type="evidence" value="ECO:0007669"/>
    <property type="project" value="UniProtKB-KW"/>
</dbReference>
<evidence type="ECO:0000256" key="5">
    <source>
        <dbReference type="ARBA" id="ARBA00022679"/>
    </source>
</evidence>
<gene>
    <name evidence="13" type="ORF">FZEAL_1557</name>
</gene>
<name>A0A8H4USK3_9HYPO</name>
<feature type="domain" description="Endonuclease/exonuclease/phosphatase" evidence="10">
    <location>
        <begin position="255"/>
        <end position="475"/>
    </location>
</feature>
<comment type="subcellular location">
    <subcellularLocation>
        <location evidence="1">Nucleus</location>
    </subcellularLocation>
</comment>
<keyword evidence="4" id="KW-0507">mRNA processing</keyword>
<keyword evidence="8" id="KW-0539">Nucleus</keyword>
<dbReference type="GO" id="GO:0006397">
    <property type="term" value="P:mRNA processing"/>
    <property type="evidence" value="ECO:0007669"/>
    <property type="project" value="UniProtKB-KW"/>
</dbReference>
<dbReference type="GO" id="GO:0003723">
    <property type="term" value="F:RNA binding"/>
    <property type="evidence" value="ECO:0007669"/>
    <property type="project" value="InterPro"/>
</dbReference>
<proteinExistence type="inferred from homology"/>
<dbReference type="Gene3D" id="3.90.1140.10">
    <property type="entry name" value="Cyclic phosphodiesterase"/>
    <property type="match status" value="1"/>
</dbReference>
<keyword evidence="14" id="KW-1185">Reference proteome</keyword>
<dbReference type="SUPFAM" id="SSF81301">
    <property type="entry name" value="Nucleotidyltransferase"/>
    <property type="match status" value="1"/>
</dbReference>
<dbReference type="SUPFAM" id="SSF55144">
    <property type="entry name" value="LigT-like"/>
    <property type="match status" value="1"/>
</dbReference>
<dbReference type="GO" id="GO:0031123">
    <property type="term" value="P:RNA 3'-end processing"/>
    <property type="evidence" value="ECO:0007669"/>
    <property type="project" value="InterPro"/>
</dbReference>
<dbReference type="Proteomes" id="UP000635477">
    <property type="component" value="Unassembled WGS sequence"/>
</dbReference>
<dbReference type="EC" id="2.7.7.19" evidence="3"/>
<evidence type="ECO:0000256" key="7">
    <source>
        <dbReference type="ARBA" id="ARBA00022840"/>
    </source>
</evidence>
<dbReference type="Gene3D" id="1.10.1410.10">
    <property type="match status" value="1"/>
</dbReference>
<dbReference type="InterPro" id="IPR009097">
    <property type="entry name" value="Cyclic_Pdiesterase"/>
</dbReference>
<feature type="domain" description="Poly(A) polymerase central" evidence="12">
    <location>
        <begin position="771"/>
        <end position="895"/>
    </location>
</feature>
<accession>A0A8H4USK3</accession>
<reference evidence="13" key="1">
    <citation type="journal article" date="2020" name="BMC Genomics">
        <title>Correction to: Identification and distribution of gene clusters required for synthesis of sphingolipid metabolism inhibitors in diverse species of the filamentous fungus Fusarium.</title>
        <authorList>
            <person name="Kim H.S."/>
            <person name="Lohmar J.M."/>
            <person name="Busman M."/>
            <person name="Brown D.W."/>
            <person name="Naumann T.A."/>
            <person name="Divon H.H."/>
            <person name="Lysoe E."/>
            <person name="Uhlig S."/>
            <person name="Proctor R.H."/>
        </authorList>
    </citation>
    <scope>NUCLEOTIDE SEQUENCE</scope>
    <source>
        <strain evidence="13">NRRL 22465</strain>
    </source>
</reference>
<evidence type="ECO:0000313" key="13">
    <source>
        <dbReference type="EMBL" id="KAF4982929.1"/>
    </source>
</evidence>
<protein>
    <recommendedName>
        <fullName evidence="3">polynucleotide adenylyltransferase</fullName>
        <ecNumber evidence="3">2.7.7.19</ecNumber>
    </recommendedName>
</protein>
<feature type="compositionally biased region" description="Acidic residues" evidence="9">
    <location>
        <begin position="1073"/>
        <end position="1089"/>
    </location>
</feature>
<evidence type="ECO:0000259" key="11">
    <source>
        <dbReference type="Pfam" id="PF04457"/>
    </source>
</evidence>
<dbReference type="GO" id="GO:1990817">
    <property type="term" value="F:poly(A) RNA polymerase activity"/>
    <property type="evidence" value="ECO:0007669"/>
    <property type="project" value="UniProtKB-EC"/>
</dbReference>
<evidence type="ECO:0000256" key="3">
    <source>
        <dbReference type="ARBA" id="ARBA00012388"/>
    </source>
</evidence>
<keyword evidence="6" id="KW-0547">Nucleotide-binding</keyword>
<dbReference type="SUPFAM" id="SSF81631">
    <property type="entry name" value="PAP/OAS1 substrate-binding domain"/>
    <property type="match status" value="1"/>
</dbReference>
<dbReference type="PANTHER" id="PTHR10682">
    <property type="entry name" value="POLY A POLYMERASE"/>
    <property type="match status" value="1"/>
</dbReference>
<feature type="region of interest" description="Disordered" evidence="9">
    <location>
        <begin position="1098"/>
        <end position="1117"/>
    </location>
</feature>
<feature type="region of interest" description="Disordered" evidence="9">
    <location>
        <begin position="1069"/>
        <end position="1089"/>
    </location>
</feature>
<dbReference type="InterPro" id="IPR011068">
    <property type="entry name" value="NuclTrfase_I-like_C"/>
</dbReference>
<dbReference type="InterPro" id="IPR036691">
    <property type="entry name" value="Endo/exonu/phosph_ase_sf"/>
</dbReference>
<evidence type="ECO:0000256" key="1">
    <source>
        <dbReference type="ARBA" id="ARBA00004123"/>
    </source>
</evidence>
<feature type="domain" description="MJ1316 RNA cyclic group end recognition" evidence="11">
    <location>
        <begin position="1125"/>
        <end position="1195"/>
    </location>
</feature>
<dbReference type="InterPro" id="IPR043519">
    <property type="entry name" value="NT_sf"/>
</dbReference>
<reference evidence="13" key="2">
    <citation type="submission" date="2020-05" db="EMBL/GenBank/DDBJ databases">
        <authorList>
            <person name="Kim H.-S."/>
            <person name="Proctor R.H."/>
            <person name="Brown D.W."/>
        </authorList>
    </citation>
    <scope>NUCLEOTIDE SEQUENCE</scope>
    <source>
        <strain evidence="13">NRRL 22465</strain>
    </source>
</reference>
<dbReference type="Gene3D" id="3.60.10.10">
    <property type="entry name" value="Endonuclease/exonuclease/phosphatase"/>
    <property type="match status" value="1"/>
</dbReference>
<evidence type="ECO:0000313" key="14">
    <source>
        <dbReference type="Proteomes" id="UP000635477"/>
    </source>
</evidence>
<dbReference type="EMBL" id="JABEYC010000092">
    <property type="protein sequence ID" value="KAF4982929.1"/>
    <property type="molecule type" value="Genomic_DNA"/>
</dbReference>
<dbReference type="Pfam" id="PF04457">
    <property type="entry name" value="MJ1316"/>
    <property type="match status" value="1"/>
</dbReference>
<dbReference type="InterPro" id="IPR005135">
    <property type="entry name" value="Endo/exonuclease/phosphatase"/>
</dbReference>
<evidence type="ECO:0000256" key="6">
    <source>
        <dbReference type="ARBA" id="ARBA00022741"/>
    </source>
</evidence>
<dbReference type="AlphaFoldDB" id="A0A8H4USK3"/>
<dbReference type="OrthoDB" id="10263155at2759"/>
<dbReference type="SUPFAM" id="SSF56219">
    <property type="entry name" value="DNase I-like"/>
    <property type="match status" value="1"/>
</dbReference>
<dbReference type="Gene3D" id="3.30.460.10">
    <property type="entry name" value="Beta Polymerase, domain 2"/>
    <property type="match status" value="1"/>
</dbReference>
<comment type="caution">
    <text evidence="13">The sequence shown here is derived from an EMBL/GenBank/DDBJ whole genome shotgun (WGS) entry which is preliminary data.</text>
</comment>
<dbReference type="Pfam" id="PF04928">
    <property type="entry name" value="PAP_central"/>
    <property type="match status" value="1"/>
</dbReference>
<dbReference type="GO" id="GO:0005634">
    <property type="term" value="C:nucleus"/>
    <property type="evidence" value="ECO:0007669"/>
    <property type="project" value="UniProtKB-SubCell"/>
</dbReference>
<sequence length="1211" mass="135431">MELPDPASPFAFGSHETALCLLPPQHLWSSVDRLRNLYDKAYGAWPPHINLIYPFVQPEVLADAADILQELSINPQPQITLDTADAFHHRHHNTVFIGPSRDSGAAALSELRDQVSSALGQSPSIRPDGFHPHMTIGQSEDAQSASHHFLVEKARLLTPLSWDAGQIAILVRDAADAQGGGRRPMRLWGTLDISSRLFNRTVPPQGFRLSSDDNAIAAFQAPYHSSRHSGPWELVTPAVATTGVEELELDRLVVASYNVLAEFEWPPRSSRHLGLVDSLLSTRAAADILVLQEVTDHFLPALLSNHEIRQRYPFTTHGPPGQYGVGPLPSLLNVVVLSKFPLEWHHLPFQRKHKGCTVVRFPTVGICDSDGCFRPWVLTACHLSQGLSDGAVITKKKEVQRMLDYLTAQFAQHPWILAGDFNLATSSYTVDSARERQDISSQTIHHLRDIDRILSNAGFLDSWLATRLESGESSDVSNEKRNVLDSFQGEQGATFDPLTNTLAAHLVGSGLNNRPQRYDRILFKAHDQYHPQGFNMFGQTPLQQLERGGPTYASDHWGVRCLLLKTSPVEVSRSSVPEMNINLQRAPADVTNGEGLEHFLENQGYLPGIQERASRVKALEALENALLDVTSPVMPSDTRSGPVLVLVPVGSYGLGVWTGSSDVDCLCIGSISSKLFFALAVQRLRRAATEGVRILRRVKANSGFMLELEVHGIKMDLQYCAAASVAERWPEVMKRPAHDPAFALPFQVLTKLKPVRDLFYLRRSIPDMVQYRMAHLFIKAWAQARGIYSAKFGFLGGIHISVLLAPVYKMIAHEGEVASTADIIVTFFRHYAGFDWKSAMVFDPFFHKELRYNRTFREPFCLLGWHAPSLNTALNASVPTVDVIDAEFNRANTILSVGGFTWGKLLCIRPENTSGCLENPGATEFLQTYKSYVKIDAHYWGPSQEKSGRFIGWLESRCVMLLVDIDRKLKSIQARIWPARFLDMSLGTGDNADTEYHGCYLVGLAPTTDRSSKGDAKTTHVAMQMVLQEFETRIRRDEKYYDTQFCWMNASVVRANELGKLELDQSRWGEFAGESDDEDSDDEPEEEEDEIDVAEEFRSAGKKSATPSHGSRAAVMGKGPGLGKFRTAADVLNRLRWDSNFDANDFIVGYEDRFLGARERPVEQWKSEQTDEEFIPQHRILYFKRKSDGIVVWERRSRVDDIFGSGIKSDG</sequence>
<dbReference type="InterPro" id="IPR040459">
    <property type="entry name" value="MJ1316"/>
</dbReference>
<evidence type="ECO:0000259" key="10">
    <source>
        <dbReference type="Pfam" id="PF03372"/>
    </source>
</evidence>
<evidence type="ECO:0000256" key="4">
    <source>
        <dbReference type="ARBA" id="ARBA00022664"/>
    </source>
</evidence>
<dbReference type="SUPFAM" id="SSF55003">
    <property type="entry name" value="PAP/Archaeal CCA-adding enzyme, C-terminal domain"/>
    <property type="match status" value="1"/>
</dbReference>
<keyword evidence="5" id="KW-0808">Transferase</keyword>
<evidence type="ECO:0000256" key="8">
    <source>
        <dbReference type="ARBA" id="ARBA00023242"/>
    </source>
</evidence>
<dbReference type="Pfam" id="PF03372">
    <property type="entry name" value="Exo_endo_phos"/>
    <property type="match status" value="1"/>
</dbReference>